<organism evidence="15 16">
    <name type="scientific">Kitasatospora setae (strain ATCC 33774 / DSM 43861 / JCM 3304 / KCC A-0304 / NBRC 14216 / KM-6054)</name>
    <name type="common">Streptomyces setae</name>
    <dbReference type="NCBI Taxonomy" id="452652"/>
    <lineage>
        <taxon>Bacteria</taxon>
        <taxon>Bacillati</taxon>
        <taxon>Actinomycetota</taxon>
        <taxon>Actinomycetes</taxon>
        <taxon>Kitasatosporales</taxon>
        <taxon>Streptomycetaceae</taxon>
        <taxon>Kitasatospora</taxon>
    </lineage>
</organism>
<feature type="region of interest" description="Disordered" evidence="12">
    <location>
        <begin position="1"/>
        <end position="38"/>
    </location>
</feature>
<keyword evidence="9 11" id="KW-0482">Metalloprotease</keyword>
<proteinExistence type="inferred from homology"/>
<protein>
    <submittedName>
        <fullName evidence="15">Putative peptidase M48 family protein</fullName>
    </submittedName>
</protein>
<keyword evidence="16" id="KW-1185">Reference proteome</keyword>
<evidence type="ECO:0000256" key="10">
    <source>
        <dbReference type="ARBA" id="ARBA00023136"/>
    </source>
</evidence>
<keyword evidence="7 11" id="KW-0862">Zinc</keyword>
<evidence type="ECO:0000313" key="16">
    <source>
        <dbReference type="Proteomes" id="UP000007076"/>
    </source>
</evidence>
<dbReference type="HOGENOM" id="CLU_038900_0_0_11"/>
<dbReference type="InterPro" id="IPR001915">
    <property type="entry name" value="Peptidase_M48"/>
</dbReference>
<dbReference type="AlphaFoldDB" id="E4N700"/>
<dbReference type="GO" id="GO:0005886">
    <property type="term" value="C:plasma membrane"/>
    <property type="evidence" value="ECO:0007669"/>
    <property type="project" value="UniProtKB-SubCell"/>
</dbReference>
<evidence type="ECO:0000256" key="7">
    <source>
        <dbReference type="ARBA" id="ARBA00022833"/>
    </source>
</evidence>
<dbReference type="GO" id="GO:0006508">
    <property type="term" value="P:proteolysis"/>
    <property type="evidence" value="ECO:0007669"/>
    <property type="project" value="UniProtKB-KW"/>
</dbReference>
<evidence type="ECO:0000259" key="14">
    <source>
        <dbReference type="Pfam" id="PF01435"/>
    </source>
</evidence>
<gene>
    <name evidence="15" type="ordered locus">KSE_11470</name>
</gene>
<comment type="cofactor">
    <cofactor evidence="11">
        <name>Zn(2+)</name>
        <dbReference type="ChEBI" id="CHEBI:29105"/>
    </cofactor>
    <text evidence="11">Binds 1 zinc ion per subunit.</text>
</comment>
<dbReference type="GO" id="GO:0046872">
    <property type="term" value="F:metal ion binding"/>
    <property type="evidence" value="ECO:0007669"/>
    <property type="project" value="UniProtKB-KW"/>
</dbReference>
<dbReference type="InterPro" id="IPR050083">
    <property type="entry name" value="HtpX_protease"/>
</dbReference>
<evidence type="ECO:0000313" key="15">
    <source>
        <dbReference type="EMBL" id="BAJ26981.1"/>
    </source>
</evidence>
<evidence type="ECO:0000256" key="4">
    <source>
        <dbReference type="ARBA" id="ARBA00022692"/>
    </source>
</evidence>
<keyword evidence="5" id="KW-0479">Metal-binding</keyword>
<comment type="similarity">
    <text evidence="11">Belongs to the peptidase M48 family.</text>
</comment>
<evidence type="ECO:0000256" key="9">
    <source>
        <dbReference type="ARBA" id="ARBA00023049"/>
    </source>
</evidence>
<dbReference type="PANTHER" id="PTHR43221">
    <property type="entry name" value="PROTEASE HTPX"/>
    <property type="match status" value="1"/>
</dbReference>
<feature type="transmembrane region" description="Helical" evidence="13">
    <location>
        <begin position="52"/>
        <end position="71"/>
    </location>
</feature>
<dbReference type="KEGG" id="ksk:KSE_11470"/>
<dbReference type="eggNOG" id="COG0501">
    <property type="taxonomic scope" value="Bacteria"/>
</dbReference>
<evidence type="ECO:0000256" key="2">
    <source>
        <dbReference type="ARBA" id="ARBA00022475"/>
    </source>
</evidence>
<dbReference type="GO" id="GO:0004222">
    <property type="term" value="F:metalloendopeptidase activity"/>
    <property type="evidence" value="ECO:0007669"/>
    <property type="project" value="InterPro"/>
</dbReference>
<dbReference type="Pfam" id="PF01435">
    <property type="entry name" value="Peptidase_M48"/>
    <property type="match status" value="2"/>
</dbReference>
<comment type="subcellular location">
    <subcellularLocation>
        <location evidence="1">Cell membrane</location>
        <topology evidence="1">Multi-pass membrane protein</topology>
    </subcellularLocation>
</comment>
<evidence type="ECO:0000256" key="3">
    <source>
        <dbReference type="ARBA" id="ARBA00022670"/>
    </source>
</evidence>
<keyword evidence="4 13" id="KW-0812">Transmembrane</keyword>
<keyword evidence="2" id="KW-1003">Cell membrane</keyword>
<evidence type="ECO:0000256" key="1">
    <source>
        <dbReference type="ARBA" id="ARBA00004651"/>
    </source>
</evidence>
<evidence type="ECO:0000256" key="12">
    <source>
        <dbReference type="SAM" id="MobiDB-lite"/>
    </source>
</evidence>
<keyword evidence="6 11" id="KW-0378">Hydrolase</keyword>
<feature type="domain" description="Peptidase M48" evidence="14">
    <location>
        <begin position="197"/>
        <end position="287"/>
    </location>
</feature>
<evidence type="ECO:0000256" key="8">
    <source>
        <dbReference type="ARBA" id="ARBA00022989"/>
    </source>
</evidence>
<name>E4N700_KITSK</name>
<accession>E4N700</accession>
<feature type="domain" description="Peptidase M48" evidence="14">
    <location>
        <begin position="110"/>
        <end position="196"/>
    </location>
</feature>
<dbReference type="PATRIC" id="fig|452652.3.peg.1143"/>
<dbReference type="Gene3D" id="3.30.2010.10">
    <property type="entry name" value="Metalloproteases ('zincins'), catalytic domain"/>
    <property type="match status" value="1"/>
</dbReference>
<dbReference type="PANTHER" id="PTHR43221:SF1">
    <property type="entry name" value="PROTEASE HTPX"/>
    <property type="match status" value="1"/>
</dbReference>
<dbReference type="EMBL" id="AP010968">
    <property type="protein sequence ID" value="BAJ26981.1"/>
    <property type="molecule type" value="Genomic_DNA"/>
</dbReference>
<keyword evidence="3 11" id="KW-0645">Protease</keyword>
<keyword evidence="8 13" id="KW-1133">Transmembrane helix</keyword>
<evidence type="ECO:0000256" key="5">
    <source>
        <dbReference type="ARBA" id="ARBA00022723"/>
    </source>
</evidence>
<evidence type="ECO:0000256" key="6">
    <source>
        <dbReference type="ARBA" id="ARBA00022801"/>
    </source>
</evidence>
<dbReference type="CDD" id="cd07325">
    <property type="entry name" value="M48_Ste24p_like"/>
    <property type="match status" value="1"/>
</dbReference>
<keyword evidence="10 13" id="KW-0472">Membrane</keyword>
<evidence type="ECO:0000256" key="11">
    <source>
        <dbReference type="RuleBase" id="RU003983"/>
    </source>
</evidence>
<reference evidence="15 16" key="1">
    <citation type="journal article" date="2010" name="DNA Res.">
        <title>Genome sequence of Kitasatospora setae NBRC 14216T: an evolutionary snapshot of the family Streptomycetaceae.</title>
        <authorList>
            <person name="Ichikawa N."/>
            <person name="Oguchi A."/>
            <person name="Ikeda H."/>
            <person name="Ishikawa J."/>
            <person name="Kitani S."/>
            <person name="Watanabe Y."/>
            <person name="Nakamura S."/>
            <person name="Katano Y."/>
            <person name="Kishi E."/>
            <person name="Sasagawa M."/>
            <person name="Ankai A."/>
            <person name="Fukui S."/>
            <person name="Hashimoto Y."/>
            <person name="Kamata S."/>
            <person name="Otoguro M."/>
            <person name="Tanikawa S."/>
            <person name="Nihira T."/>
            <person name="Horinouchi S."/>
            <person name="Ohnishi Y."/>
            <person name="Hayakawa M."/>
            <person name="Kuzuyama T."/>
            <person name="Arisawa A."/>
            <person name="Nomoto F."/>
            <person name="Miura H."/>
            <person name="Takahashi Y."/>
            <person name="Fujita N."/>
        </authorList>
    </citation>
    <scope>NUCLEOTIDE SEQUENCE [LARGE SCALE GENOMIC DNA]</scope>
    <source>
        <strain evidence="16">ATCC 33774 / DSM 43861 / JCM 3304 / KCC A-0304 / NBRC 14216 / KM-6054</strain>
    </source>
</reference>
<sequence length="295" mass="31496">MATTDDGARPITNTSWDPGPLPGTGGAGPVRRRTEGGLPGGPIVKHTWEMPLVWVFTAVVIAASVTVPVYGPPQLTAVAGLVLLAGVGVFLSRGMLYAQQRLSGVRITPEQFPEAHAMLVEAAKAYGLRKVPEGFVVLGNGVLNAFASGHGQRRFVVFNSDLFEVGGRLRDPEGFRFVLGHEVGHIAAGHTSYLRMLLSSISSVLPVAGATLSRAQEYTADNHGYSLTPDGSRGTTVLAAGRYLYPRVDFDAMADRGATERGFFAFVANAVSSHPVLVKRFAALRDRSRPGRLFR</sequence>
<evidence type="ECO:0000256" key="13">
    <source>
        <dbReference type="SAM" id="Phobius"/>
    </source>
</evidence>
<feature type="transmembrane region" description="Helical" evidence="13">
    <location>
        <begin position="77"/>
        <end position="96"/>
    </location>
</feature>
<dbReference type="Proteomes" id="UP000007076">
    <property type="component" value="Chromosome"/>
</dbReference>
<dbReference type="STRING" id="452652.KSE_11470"/>